<feature type="region of interest" description="Disordered" evidence="1">
    <location>
        <begin position="146"/>
        <end position="210"/>
    </location>
</feature>
<proteinExistence type="predicted"/>
<evidence type="ECO:0000313" key="3">
    <source>
        <dbReference type="EMBL" id="MFC1572412.1"/>
    </source>
</evidence>
<name>A0ABV6YJ99_UNCEI</name>
<dbReference type="Pfam" id="PF08867">
    <property type="entry name" value="FRG"/>
    <property type="match status" value="1"/>
</dbReference>
<evidence type="ECO:0000313" key="4">
    <source>
        <dbReference type="Proteomes" id="UP001593833"/>
    </source>
</evidence>
<feature type="domain" description="FRG" evidence="2">
    <location>
        <begin position="22"/>
        <end position="133"/>
    </location>
</feature>
<dbReference type="SMART" id="SM00901">
    <property type="entry name" value="FRG"/>
    <property type="match status" value="1"/>
</dbReference>
<comment type="caution">
    <text evidence="3">The sequence shown here is derived from an EMBL/GenBank/DDBJ whole genome shotgun (WGS) entry which is preliminary data.</text>
</comment>
<feature type="compositionally biased region" description="Basic and acidic residues" evidence="1">
    <location>
        <begin position="146"/>
        <end position="157"/>
    </location>
</feature>
<dbReference type="EMBL" id="JBHPKH010000015">
    <property type="protein sequence ID" value="MFC1572412.1"/>
    <property type="molecule type" value="Genomic_DNA"/>
</dbReference>
<keyword evidence="4" id="KW-1185">Reference proteome</keyword>
<protein>
    <submittedName>
        <fullName evidence="3">FRG domain-containing protein</fullName>
    </submittedName>
</protein>
<evidence type="ECO:0000256" key="1">
    <source>
        <dbReference type="SAM" id="MobiDB-lite"/>
    </source>
</evidence>
<organism evidence="3 4">
    <name type="scientific">Eiseniibacteriota bacterium</name>
    <dbReference type="NCBI Taxonomy" id="2212470"/>
    <lineage>
        <taxon>Bacteria</taxon>
        <taxon>Candidatus Eiseniibacteriota</taxon>
    </lineage>
</organism>
<dbReference type="Proteomes" id="UP001593833">
    <property type="component" value="Unassembled WGS sequence"/>
</dbReference>
<gene>
    <name evidence="3" type="ORF">ACFL6M_02325</name>
</gene>
<accession>A0ABV6YJ99</accession>
<reference evidence="3 4" key="1">
    <citation type="submission" date="2024-09" db="EMBL/GenBank/DDBJ databases">
        <authorList>
            <person name="D'Angelo T."/>
        </authorList>
    </citation>
    <scope>NUCLEOTIDE SEQUENCE [LARGE SCALE GENOMIC DNA]</scope>
    <source>
        <strain evidence="3">SAG AM-320-E07</strain>
    </source>
</reference>
<evidence type="ECO:0000259" key="2">
    <source>
        <dbReference type="SMART" id="SM00901"/>
    </source>
</evidence>
<dbReference type="InterPro" id="IPR014966">
    <property type="entry name" value="FRG-dom"/>
</dbReference>
<sequence length="301" mass="34537">MSTPFEIECFEEYLTTVRNELPDGRKYFRGQTKLFSAGYALKPSIGRYGHLLDKSFAERDSLEREVLDVFTNHLVAHVQHLPRNKWEALAIAQHHGLPTRFMDWTTNPLVALYFAVRETKTDDEDNPMNSAVYVLISDPPRYTDLTRDQHQAVRPVKDLATTPARGESGYEEYGVDRLDSEEHEEASVEPTEGADSEELNDPAASPLQAPSPFEITENVVYHPPHISPRLRAQDSVLLACQKPFDALEDRDCIEIVIRHAAHDDIRRRLDQYGVFDRQLFPDLDGIAKWLRYRVFESKGEL</sequence>